<evidence type="ECO:0000313" key="3">
    <source>
        <dbReference type="EMBL" id="PUE60258.1"/>
    </source>
</evidence>
<sequence length="165" mass="18582">MLFLIPLLIVGLQALIGFGVYQAFPDWATRGQFGDVFGVVNALFSGLAFAGLIYTVFLQREELSLQRKELELTRLELQRTAKAQEQSEIALRAQAEAALQSARLTTTNALLEHYRVELSRFKMLNLPGSDPRRVQVKELEVREQTLLAILDSLYVQISSEEIGNE</sequence>
<gene>
    <name evidence="3" type="ORF">B9Z44_12155</name>
</gene>
<comment type="caution">
    <text evidence="3">The sequence shown here is derived from an EMBL/GenBank/DDBJ whole genome shotgun (WGS) entry which is preliminary data.</text>
</comment>
<reference evidence="3 4" key="1">
    <citation type="submission" date="2017-04" db="EMBL/GenBank/DDBJ databases">
        <title>Unexpected and diverse lifestyles within the genus Limnohabitans.</title>
        <authorList>
            <person name="Kasalicky V."/>
            <person name="Mehrshad M."/>
            <person name="Andrei S.-A."/>
            <person name="Salcher M."/>
            <person name="Kratochvilova H."/>
            <person name="Simek K."/>
            <person name="Ghai R."/>
        </authorList>
    </citation>
    <scope>NUCLEOTIDE SEQUENCE [LARGE SCALE GENOMIC DNA]</scope>
    <source>
        <strain evidence="3 4">MWH-C5</strain>
    </source>
</reference>
<keyword evidence="4" id="KW-1185">Reference proteome</keyword>
<evidence type="ECO:0000313" key="4">
    <source>
        <dbReference type="Proteomes" id="UP000251341"/>
    </source>
</evidence>
<keyword evidence="1" id="KW-0175">Coiled coil</keyword>
<accession>A0A315ETW2</accession>
<keyword evidence="2" id="KW-0812">Transmembrane</keyword>
<organism evidence="3 4">
    <name type="scientific">Limnohabitans curvus</name>
    <dbReference type="NCBI Taxonomy" id="323423"/>
    <lineage>
        <taxon>Bacteria</taxon>
        <taxon>Pseudomonadati</taxon>
        <taxon>Pseudomonadota</taxon>
        <taxon>Betaproteobacteria</taxon>
        <taxon>Burkholderiales</taxon>
        <taxon>Comamonadaceae</taxon>
        <taxon>Limnohabitans</taxon>
    </lineage>
</organism>
<dbReference type="AlphaFoldDB" id="A0A315ETW2"/>
<evidence type="ECO:0000256" key="1">
    <source>
        <dbReference type="SAM" id="Coils"/>
    </source>
</evidence>
<dbReference type="EMBL" id="NESP01000001">
    <property type="protein sequence ID" value="PUE60258.1"/>
    <property type="molecule type" value="Genomic_DNA"/>
</dbReference>
<keyword evidence="2" id="KW-0472">Membrane</keyword>
<proteinExistence type="predicted"/>
<dbReference type="Proteomes" id="UP000251341">
    <property type="component" value="Unassembled WGS sequence"/>
</dbReference>
<protein>
    <submittedName>
        <fullName evidence="3">Uncharacterized protein</fullName>
    </submittedName>
</protein>
<keyword evidence="2" id="KW-1133">Transmembrane helix</keyword>
<feature type="coiled-coil region" evidence="1">
    <location>
        <begin position="58"/>
        <end position="87"/>
    </location>
</feature>
<name>A0A315ETW2_9BURK</name>
<feature type="transmembrane region" description="Helical" evidence="2">
    <location>
        <begin position="36"/>
        <end position="58"/>
    </location>
</feature>
<evidence type="ECO:0000256" key="2">
    <source>
        <dbReference type="SAM" id="Phobius"/>
    </source>
</evidence>